<evidence type="ECO:0000313" key="1">
    <source>
        <dbReference type="EMBL" id="KAI5083633.1"/>
    </source>
</evidence>
<dbReference type="AlphaFoldDB" id="A0A9D4ZQ31"/>
<dbReference type="EMBL" id="JABFUD020000002">
    <property type="protein sequence ID" value="KAI5083633.1"/>
    <property type="molecule type" value="Genomic_DNA"/>
</dbReference>
<comment type="caution">
    <text evidence="1">The sequence shown here is derived from an EMBL/GenBank/DDBJ whole genome shotgun (WGS) entry which is preliminary data.</text>
</comment>
<protein>
    <submittedName>
        <fullName evidence="1">Uncharacterized protein</fullName>
    </submittedName>
</protein>
<keyword evidence="2" id="KW-1185">Reference proteome</keyword>
<evidence type="ECO:0000313" key="2">
    <source>
        <dbReference type="Proteomes" id="UP000886520"/>
    </source>
</evidence>
<proteinExistence type="predicted"/>
<dbReference type="Proteomes" id="UP000886520">
    <property type="component" value="Chromosome 3"/>
</dbReference>
<name>A0A9D4ZQ31_ADICA</name>
<accession>A0A9D4ZQ31</accession>
<sequence>MATQILRVYTMVQESGAFYNRNQVMYANFASMEENKYLFEKVCVKNKNESNSVTALETQQPIQATIAIGSSDSLETTSSNCPLSLVKIMNAHPPIIKCTSKIAYLFAQQKIEVNVDT</sequence>
<reference evidence="1" key="1">
    <citation type="submission" date="2021-01" db="EMBL/GenBank/DDBJ databases">
        <title>Adiantum capillus-veneris genome.</title>
        <authorList>
            <person name="Fang Y."/>
            <person name="Liao Q."/>
        </authorList>
    </citation>
    <scope>NUCLEOTIDE SEQUENCE</scope>
    <source>
        <strain evidence="1">H3</strain>
        <tissue evidence="1">Leaf</tissue>
    </source>
</reference>
<organism evidence="1 2">
    <name type="scientific">Adiantum capillus-veneris</name>
    <name type="common">Maidenhair fern</name>
    <dbReference type="NCBI Taxonomy" id="13818"/>
    <lineage>
        <taxon>Eukaryota</taxon>
        <taxon>Viridiplantae</taxon>
        <taxon>Streptophyta</taxon>
        <taxon>Embryophyta</taxon>
        <taxon>Tracheophyta</taxon>
        <taxon>Polypodiopsida</taxon>
        <taxon>Polypodiidae</taxon>
        <taxon>Polypodiales</taxon>
        <taxon>Pteridineae</taxon>
        <taxon>Pteridaceae</taxon>
        <taxon>Vittarioideae</taxon>
        <taxon>Adiantum</taxon>
    </lineage>
</organism>
<gene>
    <name evidence="1" type="ORF">GOP47_0003376</name>
</gene>